<proteinExistence type="predicted"/>
<evidence type="ECO:0000313" key="2">
    <source>
        <dbReference type="Proteomes" id="UP000646827"/>
    </source>
</evidence>
<organism evidence="1 2">
    <name type="scientific">Circinella minor</name>
    <dbReference type="NCBI Taxonomy" id="1195481"/>
    <lineage>
        <taxon>Eukaryota</taxon>
        <taxon>Fungi</taxon>
        <taxon>Fungi incertae sedis</taxon>
        <taxon>Mucoromycota</taxon>
        <taxon>Mucoromycotina</taxon>
        <taxon>Mucoromycetes</taxon>
        <taxon>Mucorales</taxon>
        <taxon>Lichtheimiaceae</taxon>
        <taxon>Circinella</taxon>
    </lineage>
</organism>
<sequence length="148" mass="17273">MLLYWDQRRISGIPPAEQLRQQLAEITQKLQEIAPIQHQQYQNNNYNSSSNRCNGVRRSVTATTPMVNRKPLQYYPATISARHHQYHSSSQQRVEYCFERGVSDDVLSSKSNLSDGPLLEDVCKETPQHNMSLMKCYVEMCEWKYVTM</sequence>
<dbReference type="OrthoDB" id="2272686at2759"/>
<protein>
    <submittedName>
        <fullName evidence="1">Uncharacterized protein</fullName>
    </submittedName>
</protein>
<dbReference type="AlphaFoldDB" id="A0A8H7VLM0"/>
<comment type="caution">
    <text evidence="1">The sequence shown here is derived from an EMBL/GenBank/DDBJ whole genome shotgun (WGS) entry which is preliminary data.</text>
</comment>
<keyword evidence="2" id="KW-1185">Reference proteome</keyword>
<name>A0A8H7VLM0_9FUNG</name>
<accession>A0A8H7VLM0</accession>
<dbReference type="Proteomes" id="UP000646827">
    <property type="component" value="Unassembled WGS sequence"/>
</dbReference>
<dbReference type="EMBL" id="JAEPRB010000061">
    <property type="protein sequence ID" value="KAG2223447.1"/>
    <property type="molecule type" value="Genomic_DNA"/>
</dbReference>
<gene>
    <name evidence="1" type="ORF">INT45_001753</name>
</gene>
<evidence type="ECO:0000313" key="1">
    <source>
        <dbReference type="EMBL" id="KAG2223447.1"/>
    </source>
</evidence>
<reference evidence="1 2" key="1">
    <citation type="submission" date="2020-12" db="EMBL/GenBank/DDBJ databases">
        <title>Metabolic potential, ecology and presence of endohyphal bacteria is reflected in genomic diversity of Mucoromycotina.</title>
        <authorList>
            <person name="Muszewska A."/>
            <person name="Okrasinska A."/>
            <person name="Steczkiewicz K."/>
            <person name="Drgas O."/>
            <person name="Orlowska M."/>
            <person name="Perlinska-Lenart U."/>
            <person name="Aleksandrzak-Piekarczyk T."/>
            <person name="Szatraj K."/>
            <person name="Zielenkiewicz U."/>
            <person name="Pilsyk S."/>
            <person name="Malc E."/>
            <person name="Mieczkowski P."/>
            <person name="Kruszewska J.S."/>
            <person name="Biernat P."/>
            <person name="Pawlowska J."/>
        </authorList>
    </citation>
    <scope>NUCLEOTIDE SEQUENCE [LARGE SCALE GENOMIC DNA]</scope>
    <source>
        <strain evidence="1 2">CBS 142.35</strain>
    </source>
</reference>